<name>A0ABX3YP73_9ACTN</name>
<sequence>MTHHSYDRGCLIHSRSLEPVIKRYLMQAGGAQTPRGELCVELERPGVALILDSCAQRLVYEWCAVGPHTEQEVPPERLLHE</sequence>
<accession>A0ABX3YP73</accession>
<proteinExistence type="predicted"/>
<dbReference type="Proteomes" id="UP000194266">
    <property type="component" value="Unassembled WGS sequence"/>
</dbReference>
<evidence type="ECO:0000313" key="2">
    <source>
        <dbReference type="Proteomes" id="UP000194266"/>
    </source>
</evidence>
<organism evidence="1 2">
    <name type="scientific">Streptomyces pharetrae CZA14</name>
    <dbReference type="NCBI Taxonomy" id="1144883"/>
    <lineage>
        <taxon>Bacteria</taxon>
        <taxon>Bacillati</taxon>
        <taxon>Actinomycetota</taxon>
        <taxon>Actinomycetes</taxon>
        <taxon>Kitasatosporales</taxon>
        <taxon>Streptomycetaceae</taxon>
        <taxon>Streptomyces</taxon>
    </lineage>
</organism>
<keyword evidence="2" id="KW-1185">Reference proteome</keyword>
<reference evidence="1 2" key="1">
    <citation type="submission" date="2016-12" db="EMBL/GenBank/DDBJ databases">
        <title>Genome Mining:The Detection of Biosynthetic Gene Clusters to Aid in the Expression of Curamycin A produced by Streptomyces sp. strain CZA14.</title>
        <authorList>
            <person name="Durrell K.A."/>
            <person name="Kirby B.M."/>
            <person name="Khan W."/>
            <person name="Mthethwa T."/>
            <person name="Le Roes-Hill M."/>
        </authorList>
    </citation>
    <scope>NUCLEOTIDE SEQUENCE [LARGE SCALE GENOMIC DNA]</scope>
    <source>
        <strain evidence="1 2">CZA14</strain>
    </source>
</reference>
<comment type="caution">
    <text evidence="1">The sequence shown here is derived from an EMBL/GenBank/DDBJ whole genome shotgun (WGS) entry which is preliminary data.</text>
</comment>
<dbReference type="EMBL" id="MRYD01000017">
    <property type="protein sequence ID" value="OSZ61381.1"/>
    <property type="molecule type" value="Genomic_DNA"/>
</dbReference>
<protein>
    <submittedName>
        <fullName evidence="1">Uncharacterized protein</fullName>
    </submittedName>
</protein>
<gene>
    <name evidence="1" type="ORF">OQI_05635</name>
</gene>
<evidence type="ECO:0000313" key="1">
    <source>
        <dbReference type="EMBL" id="OSZ61381.1"/>
    </source>
</evidence>